<dbReference type="PROSITE" id="PS51257">
    <property type="entry name" value="PROKAR_LIPOPROTEIN"/>
    <property type="match status" value="1"/>
</dbReference>
<accession>A0AAW6HGM5</accession>
<proteinExistence type="predicted"/>
<sequence>MKKIMFLLLCALALVSCEQEDVKFEFQTGSNEDESPLTRSASDIPAAIDQLDGIPVNIKSAYSKKYLSVVSDDGEVALSNDDDGSLRQRWFIKEDLSSLYPYKIIPIYRFDNFNNPMIVIGHYKGGRYGPFVNETIINQGVFRISNFDSFGFYFGTMQEGGLPPIGTPIDPLRMKIYMQPVNMDSNELVIDDNYYKGDQVKWEIIPVDEFRIEDITYDLTKSDQLSVIPVQIANKTLVNDTDLPATRVISFQETVTNESSFSDTEELKVNVSTSASAKIGLASFIEGNFSMSASVDKTWSYTVGGKESKSYTISESITQEIPPRTTIKAELVATKYDADLTYIAKMYGINTGKTVYLKGKWKGVVVQESKIVLTQKDKILKMIKVTPKQVEVL</sequence>
<comment type="caution">
    <text evidence="1">The sequence shown here is derived from an EMBL/GenBank/DDBJ whole genome shotgun (WGS) entry which is preliminary data.</text>
</comment>
<reference evidence="1" key="1">
    <citation type="submission" date="2022-10" db="EMBL/GenBank/DDBJ databases">
        <title>Human gut microbiome strain richness.</title>
        <authorList>
            <person name="Chen-Liaw A."/>
        </authorList>
    </citation>
    <scope>NUCLEOTIDE SEQUENCE</scope>
    <source>
        <strain evidence="1">BSD2780120875st1_E1_BSD2780120875_150330</strain>
    </source>
</reference>
<evidence type="ECO:0000313" key="2">
    <source>
        <dbReference type="Proteomes" id="UP001219389"/>
    </source>
</evidence>
<dbReference type="AlphaFoldDB" id="A0AAW6HGM5"/>
<organism evidence="1 2">
    <name type="scientific">Bacteroides ovatus</name>
    <dbReference type="NCBI Taxonomy" id="28116"/>
    <lineage>
        <taxon>Bacteria</taxon>
        <taxon>Pseudomonadati</taxon>
        <taxon>Bacteroidota</taxon>
        <taxon>Bacteroidia</taxon>
        <taxon>Bacteroidales</taxon>
        <taxon>Bacteroidaceae</taxon>
        <taxon>Bacteroides</taxon>
    </lineage>
</organism>
<dbReference type="EMBL" id="JAQNZF010000009">
    <property type="protein sequence ID" value="MDC2742345.1"/>
    <property type="molecule type" value="Genomic_DNA"/>
</dbReference>
<gene>
    <name evidence="1" type="ORF">PO382_08920</name>
</gene>
<dbReference type="PANTHER" id="PTHR39244:SF5">
    <property type="entry name" value="NATTERIN-3-LIKE"/>
    <property type="match status" value="1"/>
</dbReference>
<dbReference type="Gene3D" id="2.170.15.10">
    <property type="entry name" value="Proaerolysin, chain A, domain 3"/>
    <property type="match status" value="1"/>
</dbReference>
<dbReference type="InterPro" id="IPR053237">
    <property type="entry name" value="Natterin_C"/>
</dbReference>
<dbReference type="SUPFAM" id="SSF56973">
    <property type="entry name" value="Aerolisin/ETX pore-forming domain"/>
    <property type="match status" value="1"/>
</dbReference>
<protein>
    <submittedName>
        <fullName evidence="1">Uncharacterized protein</fullName>
    </submittedName>
</protein>
<dbReference type="CDD" id="cd20240">
    <property type="entry name" value="PFM_aerolysin-like"/>
    <property type="match status" value="1"/>
</dbReference>
<dbReference type="Proteomes" id="UP001219389">
    <property type="component" value="Unassembled WGS sequence"/>
</dbReference>
<dbReference type="RefSeq" id="WP_138343279.1">
    <property type="nucleotide sequence ID" value="NZ_JADMTR010000007.1"/>
</dbReference>
<dbReference type="PANTHER" id="PTHR39244">
    <property type="entry name" value="NATTERIN-4"/>
    <property type="match status" value="1"/>
</dbReference>
<name>A0AAW6HGM5_BACOV</name>
<evidence type="ECO:0000313" key="1">
    <source>
        <dbReference type="EMBL" id="MDC2742345.1"/>
    </source>
</evidence>